<dbReference type="GO" id="GO:0008720">
    <property type="term" value="F:D-lactate dehydrogenase (NAD+) activity"/>
    <property type="evidence" value="ECO:0007669"/>
    <property type="project" value="TreeGrafter"/>
</dbReference>
<gene>
    <name evidence="10" type="ORF">GKO46_09445</name>
    <name evidence="11" type="ORF">GKO48_12095</name>
</gene>
<dbReference type="SUPFAM" id="SSF56176">
    <property type="entry name" value="FAD-binding/transporter-associated domain-like"/>
    <property type="match status" value="1"/>
</dbReference>
<dbReference type="Proteomes" id="UP001219901">
    <property type="component" value="Chromosome"/>
</dbReference>
<dbReference type="PROSITE" id="PS00198">
    <property type="entry name" value="4FE4S_FER_1"/>
    <property type="match status" value="1"/>
</dbReference>
<dbReference type="PANTHER" id="PTHR11748:SF119">
    <property type="entry name" value="D-2-HYDROXYGLUTARATE DEHYDROGENASE"/>
    <property type="match status" value="1"/>
</dbReference>
<dbReference type="GO" id="GO:0071949">
    <property type="term" value="F:FAD binding"/>
    <property type="evidence" value="ECO:0007669"/>
    <property type="project" value="InterPro"/>
</dbReference>
<feature type="domain" description="FAD-binding PCMH-type" evidence="9">
    <location>
        <begin position="50"/>
        <end position="278"/>
    </location>
</feature>
<dbReference type="GO" id="GO:0004458">
    <property type="term" value="F:D-lactate dehydrogenase (cytochrome) activity"/>
    <property type="evidence" value="ECO:0007669"/>
    <property type="project" value="TreeGrafter"/>
</dbReference>
<evidence type="ECO:0000256" key="5">
    <source>
        <dbReference type="ARBA" id="ARBA00023002"/>
    </source>
</evidence>
<evidence type="ECO:0000256" key="4">
    <source>
        <dbReference type="ARBA" id="ARBA00022827"/>
    </source>
</evidence>
<keyword evidence="6" id="KW-0408">Iron</keyword>
<dbReference type="InterPro" id="IPR006094">
    <property type="entry name" value="Oxid_FAD_bind_N"/>
</dbReference>
<dbReference type="PROSITE" id="PS51387">
    <property type="entry name" value="FAD_PCMH"/>
    <property type="match status" value="1"/>
</dbReference>
<protein>
    <submittedName>
        <fullName evidence="11">FAD-binding protein</fullName>
    </submittedName>
</protein>
<dbReference type="Pfam" id="PF13534">
    <property type="entry name" value="Fer4_17"/>
    <property type="match status" value="1"/>
</dbReference>
<evidence type="ECO:0000313" key="11">
    <source>
        <dbReference type="EMBL" id="WFG40319.1"/>
    </source>
</evidence>
<evidence type="ECO:0000256" key="3">
    <source>
        <dbReference type="ARBA" id="ARBA00022723"/>
    </source>
</evidence>
<dbReference type="InterPro" id="IPR016169">
    <property type="entry name" value="FAD-bd_PCMH_sub2"/>
</dbReference>
<dbReference type="AlphaFoldDB" id="A0AAJ5ZHU4"/>
<dbReference type="SUPFAM" id="SSF46548">
    <property type="entry name" value="alpha-helical ferredoxin"/>
    <property type="match status" value="1"/>
</dbReference>
<evidence type="ECO:0000313" key="12">
    <source>
        <dbReference type="Proteomes" id="UP001219901"/>
    </source>
</evidence>
<keyword evidence="5" id="KW-0560">Oxidoreductase</keyword>
<dbReference type="Proteomes" id="UP001321249">
    <property type="component" value="Unassembled WGS sequence"/>
</dbReference>
<dbReference type="EMBL" id="WMBE01000003">
    <property type="protein sequence ID" value="MDG0867292.1"/>
    <property type="molecule type" value="Genomic_DNA"/>
</dbReference>
<reference evidence="11" key="2">
    <citation type="journal article" date="2023" name="Nat. Commun.">
        <title>Cultivation of marine bacteria of the SAR202 clade.</title>
        <authorList>
            <person name="Lim Y."/>
            <person name="Seo J.H."/>
            <person name="Giovannoni S.J."/>
            <person name="Kang I."/>
            <person name="Cho J.C."/>
        </authorList>
    </citation>
    <scope>NUCLEOTIDE SEQUENCE</scope>
    <source>
        <strain evidence="11">JH1073</strain>
    </source>
</reference>
<dbReference type="SUPFAM" id="SSF55103">
    <property type="entry name" value="FAD-linked oxidases, C-terminal domain"/>
    <property type="match status" value="1"/>
</dbReference>
<dbReference type="Gene3D" id="3.30.70.2740">
    <property type="match status" value="1"/>
</dbReference>
<dbReference type="InterPro" id="IPR036318">
    <property type="entry name" value="FAD-bd_PCMH-like_sf"/>
</dbReference>
<accession>A0AAJ5ZHU4</accession>
<dbReference type="Pfam" id="PF02913">
    <property type="entry name" value="FAD-oxidase_C"/>
    <property type="match status" value="1"/>
</dbReference>
<reference evidence="12 13" key="1">
    <citation type="submission" date="2019-11" db="EMBL/GenBank/DDBJ databases">
        <authorList>
            <person name="Cho J.-C."/>
        </authorList>
    </citation>
    <scope>NUCLEOTIDE SEQUENCE [LARGE SCALE GENOMIC DNA]</scope>
    <source>
        <strain evidence="11 12">JH1073</strain>
        <strain evidence="10 13">JH702</strain>
    </source>
</reference>
<dbReference type="InterPro" id="IPR016164">
    <property type="entry name" value="FAD-linked_Oxase-like_C"/>
</dbReference>
<evidence type="ECO:0000256" key="8">
    <source>
        <dbReference type="SAM" id="MobiDB-lite"/>
    </source>
</evidence>
<keyword evidence="3" id="KW-0479">Metal-binding</keyword>
<keyword evidence="7" id="KW-0411">Iron-sulfur</keyword>
<dbReference type="InterPro" id="IPR016167">
    <property type="entry name" value="FAD-bd_PCMH_sub1"/>
</dbReference>
<evidence type="ECO:0000259" key="9">
    <source>
        <dbReference type="PROSITE" id="PS51387"/>
    </source>
</evidence>
<evidence type="ECO:0000313" key="13">
    <source>
        <dbReference type="Proteomes" id="UP001321249"/>
    </source>
</evidence>
<proteinExistence type="predicted"/>
<dbReference type="InterPro" id="IPR016166">
    <property type="entry name" value="FAD-bd_PCMH"/>
</dbReference>
<evidence type="ECO:0000256" key="2">
    <source>
        <dbReference type="ARBA" id="ARBA00022630"/>
    </source>
</evidence>
<dbReference type="InterPro" id="IPR004017">
    <property type="entry name" value="Cys_rich_dom"/>
</dbReference>
<dbReference type="Gene3D" id="3.30.465.10">
    <property type="match status" value="1"/>
</dbReference>
<keyword evidence="4" id="KW-0274">FAD</keyword>
<keyword evidence="2" id="KW-0285">Flavoprotein</keyword>
<dbReference type="Pfam" id="PF02754">
    <property type="entry name" value="CCG"/>
    <property type="match status" value="1"/>
</dbReference>
<comment type="cofactor">
    <cofactor evidence="1">
        <name>FAD</name>
        <dbReference type="ChEBI" id="CHEBI:57692"/>
    </cofactor>
</comment>
<reference evidence="12" key="3">
    <citation type="submission" date="2023-06" db="EMBL/GenBank/DDBJ databases">
        <title>Pangenomics reveal diversification of enzyme families and niche specialization in globally abundant SAR202 bacteria.</title>
        <authorList>
            <person name="Saw J.H.W."/>
        </authorList>
    </citation>
    <scope>NUCLEOTIDE SEQUENCE [LARGE SCALE GENOMIC DNA]</scope>
    <source>
        <strain evidence="12">JH1073</strain>
    </source>
</reference>
<keyword evidence="12" id="KW-1185">Reference proteome</keyword>
<organism evidence="11 12">
    <name type="scientific">Candidatus Lucifugimonas marina</name>
    <dbReference type="NCBI Taxonomy" id="3038979"/>
    <lineage>
        <taxon>Bacteria</taxon>
        <taxon>Bacillati</taxon>
        <taxon>Chloroflexota</taxon>
        <taxon>Dehalococcoidia</taxon>
        <taxon>SAR202 cluster</taxon>
        <taxon>Candidatus Lucifugimonadales</taxon>
        <taxon>Candidatus Lucifugimonadaceae</taxon>
        <taxon>Candidatus Lucifugimonas</taxon>
    </lineage>
</organism>
<dbReference type="Pfam" id="PF01565">
    <property type="entry name" value="FAD_binding_4"/>
    <property type="match status" value="1"/>
</dbReference>
<sequence>MTSLPTQSAQNRRLSSQTSDLESELKKAVAGEVRFDSISKQMYSTDASLYRMEPVGVVIPRNSDDVQAVLEIAGKNGVSVLPRGGGTGLSGQTVNHSVVLDFSKYMHNVIEINKEEQWVKTQPGVTIDELNRQLKASGLFFTPDPSTSSRANIGGAMGNNSCGTHSIIYGKTVDHVLEMDVTLSDGTQTNFGMRDAAALTGLLRKEGLEGDIYRGVTEISANAANLVETKFPKILRRVGGYNIDRTQDPSALNLTQVMVGSEGTLAAVTAAKLNLVKIPKYKVFGVVHFNSLIESMEATVAILEESPAAIEHVGQLIIEQSRRSLGFSRATGFIQGDPTDLLVVEFSGEDEAETRSRLDHMVEKLERLNLGYATTKLYTAAEQNQVADFRRAGLGLLMNVDGPAKPLAFVEDTAVSPEKLPAYVERFDEIVKSHGTEAGYYGHASVGCLHIRPLINIKTRDGMEKMEAIATDIADLVQEFDGAYSGEHGDGIVRGFFTEKLFGKELTDAFRDIKNVFDPTGIMNPGKIFDTPDIKENLRFGDTYKAPEISTRLDFKKEGGFVAAVEMCNGVGACRKLHAGAMCPSYMATREEQHTTRGRANTLRGVLSGSLPHEKLGSKNILNVLDLCLECKSCKAECPSNVDMAKIKYEYLYQYYKTNKVPLRSKLVADIHRLSSLSAPMAPIANMVNRSAPVKFLLEKAVGFDRNRPMPKVVRNTFEKWFDGHKSQTASPRGKIVLFHDTFMNFNHPSIGISATRVLEALGYEVVVLKDRKCCGRPMISKGLLDKAGSNARHNVDLLHPYVEQGVKIVGCEASCVSAMTDDWPDLLGSDEKAKAVAAAVVTIEDLIVETDGDDGQQIKWSDAKKEISFFGHCHQKALTGTSNSVKALNIPAGFEATEISAGCCGMAGSFGYEKGHVDISTAAGEDRLFPAIREAGSNVEIATSGVSCREQIGFNTPRESRHVVEILADALFD</sequence>
<evidence type="ECO:0000256" key="6">
    <source>
        <dbReference type="ARBA" id="ARBA00023004"/>
    </source>
</evidence>
<evidence type="ECO:0000256" key="1">
    <source>
        <dbReference type="ARBA" id="ARBA00001974"/>
    </source>
</evidence>
<dbReference type="EMBL" id="CP046147">
    <property type="protein sequence ID" value="WFG40319.1"/>
    <property type="molecule type" value="Genomic_DNA"/>
</dbReference>
<dbReference type="Gene3D" id="3.30.43.10">
    <property type="entry name" value="Uridine Diphospho-n-acetylenolpyruvylglucosamine Reductase, domain 2"/>
    <property type="match status" value="1"/>
</dbReference>
<evidence type="ECO:0000256" key="7">
    <source>
        <dbReference type="ARBA" id="ARBA00023014"/>
    </source>
</evidence>
<dbReference type="PANTHER" id="PTHR11748">
    <property type="entry name" value="D-LACTATE DEHYDROGENASE"/>
    <property type="match status" value="1"/>
</dbReference>
<feature type="region of interest" description="Disordered" evidence="8">
    <location>
        <begin position="1"/>
        <end position="20"/>
    </location>
</feature>
<dbReference type="GO" id="GO:0051536">
    <property type="term" value="F:iron-sulfur cluster binding"/>
    <property type="evidence" value="ECO:0007669"/>
    <property type="project" value="UniProtKB-KW"/>
</dbReference>
<dbReference type="GO" id="GO:0046872">
    <property type="term" value="F:metal ion binding"/>
    <property type="evidence" value="ECO:0007669"/>
    <property type="project" value="UniProtKB-KW"/>
</dbReference>
<evidence type="ECO:0000313" key="10">
    <source>
        <dbReference type="EMBL" id="MDG0867292.1"/>
    </source>
</evidence>
<dbReference type="RefSeq" id="WP_342825518.1">
    <property type="nucleotide sequence ID" value="NZ_CP046146.1"/>
</dbReference>
<dbReference type="InterPro" id="IPR017900">
    <property type="entry name" value="4Fe4S_Fe_S_CS"/>
</dbReference>
<name>A0AAJ5ZHU4_9CHLR</name>
<dbReference type="InterPro" id="IPR016171">
    <property type="entry name" value="Vanillyl_alc_oxidase_C-sub2"/>
</dbReference>
<dbReference type="GO" id="GO:1903457">
    <property type="term" value="P:lactate catabolic process"/>
    <property type="evidence" value="ECO:0007669"/>
    <property type="project" value="TreeGrafter"/>
</dbReference>
<dbReference type="Gene3D" id="1.10.45.10">
    <property type="entry name" value="Vanillyl-alcohol Oxidase, Chain A, domain 4"/>
    <property type="match status" value="1"/>
</dbReference>
<dbReference type="InterPro" id="IPR004113">
    <property type="entry name" value="FAD-bd_oxidored_4_C"/>
</dbReference>